<comment type="caution">
    <text evidence="2">The sequence shown here is derived from an EMBL/GenBank/DDBJ whole genome shotgun (WGS) entry which is preliminary data.</text>
</comment>
<reference evidence="2 3" key="1">
    <citation type="submission" date="2020-12" db="EMBL/GenBank/DDBJ databases">
        <title>Bacterial novel species Adhaeribacter sp. BT258 isolated from soil.</title>
        <authorList>
            <person name="Jung H.-Y."/>
        </authorList>
    </citation>
    <scope>NUCLEOTIDE SEQUENCE [LARGE SCALE GENOMIC DNA]</scope>
    <source>
        <strain evidence="2 3">BT258</strain>
    </source>
</reference>
<protein>
    <submittedName>
        <fullName evidence="2">Uncharacterized protein</fullName>
    </submittedName>
</protein>
<proteinExistence type="predicted"/>
<evidence type="ECO:0000313" key="2">
    <source>
        <dbReference type="EMBL" id="MBK0404207.1"/>
    </source>
</evidence>
<keyword evidence="3" id="KW-1185">Reference proteome</keyword>
<dbReference type="RefSeq" id="WP_200507051.1">
    <property type="nucleotide sequence ID" value="NZ_JAEHFX010000008.1"/>
</dbReference>
<keyword evidence="1" id="KW-0472">Membrane</keyword>
<evidence type="ECO:0000256" key="1">
    <source>
        <dbReference type="SAM" id="Phobius"/>
    </source>
</evidence>
<accession>A0ABS1C4C1</accession>
<dbReference type="EMBL" id="JAEHFX010000008">
    <property type="protein sequence ID" value="MBK0404207.1"/>
    <property type="molecule type" value="Genomic_DNA"/>
</dbReference>
<sequence length="160" mass="18441">MEKKLTQEELLFIKEAIDFYKNFAAKTLKMGALITALGVLFGHLVIGFSLNDTMLMTVGTSLIIIYTWYNVFEKPKNRLKQDFERGIKIIQVATVNKIKKSKEGKIYLMNNELEVKESDFDDDEEIKGSIDKGSELILTYTPYHKMILNIQRNRTAPNQV</sequence>
<dbReference type="Proteomes" id="UP000644147">
    <property type="component" value="Unassembled WGS sequence"/>
</dbReference>
<feature type="transmembrane region" description="Helical" evidence="1">
    <location>
        <begin position="30"/>
        <end position="48"/>
    </location>
</feature>
<feature type="transmembrane region" description="Helical" evidence="1">
    <location>
        <begin position="54"/>
        <end position="72"/>
    </location>
</feature>
<keyword evidence="1" id="KW-0812">Transmembrane</keyword>
<name>A0ABS1C4C1_9BACT</name>
<evidence type="ECO:0000313" key="3">
    <source>
        <dbReference type="Proteomes" id="UP000644147"/>
    </source>
</evidence>
<organism evidence="2 3">
    <name type="scientific">Adhaeribacter terrigena</name>
    <dbReference type="NCBI Taxonomy" id="2793070"/>
    <lineage>
        <taxon>Bacteria</taxon>
        <taxon>Pseudomonadati</taxon>
        <taxon>Bacteroidota</taxon>
        <taxon>Cytophagia</taxon>
        <taxon>Cytophagales</taxon>
        <taxon>Hymenobacteraceae</taxon>
        <taxon>Adhaeribacter</taxon>
    </lineage>
</organism>
<gene>
    <name evidence="2" type="ORF">I5M27_14520</name>
</gene>
<keyword evidence="1" id="KW-1133">Transmembrane helix</keyword>